<reference evidence="7" key="1">
    <citation type="journal article" date="2016" name="Genome Announc.">
        <title>Draft genome sequences of fungus Aspergillus calidoustus.</title>
        <authorList>
            <person name="Horn F."/>
            <person name="Linde J."/>
            <person name="Mattern D.J."/>
            <person name="Walther G."/>
            <person name="Guthke R."/>
            <person name="Scherlach K."/>
            <person name="Martin K."/>
            <person name="Brakhage A.A."/>
            <person name="Petzke L."/>
            <person name="Valiante V."/>
        </authorList>
    </citation>
    <scope>NUCLEOTIDE SEQUENCE [LARGE SCALE GENOMIC DNA]</scope>
    <source>
        <strain evidence="7">SF006504</strain>
    </source>
</reference>
<evidence type="ECO:0000256" key="1">
    <source>
        <dbReference type="ARBA" id="ARBA00001933"/>
    </source>
</evidence>
<organism evidence="6 7">
    <name type="scientific">Aspergillus calidoustus</name>
    <dbReference type="NCBI Taxonomy" id="454130"/>
    <lineage>
        <taxon>Eukaryota</taxon>
        <taxon>Fungi</taxon>
        <taxon>Dikarya</taxon>
        <taxon>Ascomycota</taxon>
        <taxon>Pezizomycotina</taxon>
        <taxon>Eurotiomycetes</taxon>
        <taxon>Eurotiomycetidae</taxon>
        <taxon>Eurotiales</taxon>
        <taxon>Aspergillaceae</taxon>
        <taxon>Aspergillus</taxon>
        <taxon>Aspergillus subgen. Nidulantes</taxon>
    </lineage>
</organism>
<proteinExistence type="predicted"/>
<dbReference type="PANTHER" id="PTHR42735">
    <property type="match status" value="1"/>
</dbReference>
<dbReference type="SUPFAM" id="SSF53383">
    <property type="entry name" value="PLP-dependent transferases"/>
    <property type="match status" value="1"/>
</dbReference>
<name>A0A0U5GKC2_ASPCI</name>
<feature type="domain" description="L-tyrosine decarboxylase C-terminal" evidence="5">
    <location>
        <begin position="584"/>
        <end position="697"/>
    </location>
</feature>
<evidence type="ECO:0000256" key="4">
    <source>
        <dbReference type="PIRSR" id="PIRSR602129-50"/>
    </source>
</evidence>
<dbReference type="OMA" id="ATWLTHK"/>
<dbReference type="STRING" id="454130.A0A0U5GKC2"/>
<evidence type="ECO:0000256" key="2">
    <source>
        <dbReference type="ARBA" id="ARBA00022898"/>
    </source>
</evidence>
<dbReference type="PANTHER" id="PTHR42735:SF4">
    <property type="entry name" value="PYRIDOXAL PHOSPHATE-DEPENDENT DECARBOXYLASE FAMILY PROTEIN"/>
    <property type="match status" value="1"/>
</dbReference>
<dbReference type="Pfam" id="PF00282">
    <property type="entry name" value="Pyridoxal_deC"/>
    <property type="match status" value="2"/>
</dbReference>
<dbReference type="InterPro" id="IPR015421">
    <property type="entry name" value="PyrdxlP-dep_Trfase_major"/>
</dbReference>
<dbReference type="InterPro" id="IPR050477">
    <property type="entry name" value="GrpII_AminoAcid_Decarb"/>
</dbReference>
<protein>
    <submittedName>
        <fullName evidence="6">Putative Pyridoxal-dependent decarboxylase conserved domain protein</fullName>
    </submittedName>
</protein>
<dbReference type="Proteomes" id="UP000054771">
    <property type="component" value="Unassembled WGS sequence"/>
</dbReference>
<dbReference type="GO" id="GO:0016830">
    <property type="term" value="F:carbon-carbon lyase activity"/>
    <property type="evidence" value="ECO:0007669"/>
    <property type="project" value="InterPro"/>
</dbReference>
<evidence type="ECO:0000313" key="6">
    <source>
        <dbReference type="EMBL" id="CEN59882.1"/>
    </source>
</evidence>
<keyword evidence="7" id="KW-1185">Reference proteome</keyword>
<accession>A0A0U5GKC2</accession>
<dbReference type="GO" id="GO:0019752">
    <property type="term" value="P:carboxylic acid metabolic process"/>
    <property type="evidence" value="ECO:0007669"/>
    <property type="project" value="InterPro"/>
</dbReference>
<evidence type="ECO:0000313" key="7">
    <source>
        <dbReference type="Proteomes" id="UP000054771"/>
    </source>
</evidence>
<dbReference type="InterPro" id="IPR015424">
    <property type="entry name" value="PyrdxlP-dep_Trfase"/>
</dbReference>
<gene>
    <name evidence="6" type="ORF">ASPCAL02323</name>
</gene>
<dbReference type="AlphaFoldDB" id="A0A0U5GKC2"/>
<dbReference type="Pfam" id="PF21391">
    <property type="entry name" value="tyr_de_CO2_C"/>
    <property type="match status" value="1"/>
</dbReference>
<keyword evidence="2 4" id="KW-0663">Pyridoxal phosphate</keyword>
<evidence type="ECO:0000256" key="3">
    <source>
        <dbReference type="ARBA" id="ARBA00023239"/>
    </source>
</evidence>
<dbReference type="InterPro" id="IPR002129">
    <property type="entry name" value="PyrdxlP-dep_de-COase"/>
</dbReference>
<dbReference type="InterPro" id="IPR049373">
    <property type="entry name" value="TyrDC_C"/>
</dbReference>
<evidence type="ECO:0000259" key="5">
    <source>
        <dbReference type="Pfam" id="PF21391"/>
    </source>
</evidence>
<keyword evidence="3" id="KW-0456">Lyase</keyword>
<dbReference type="OrthoDB" id="2161780at2759"/>
<dbReference type="Gene3D" id="3.40.640.10">
    <property type="entry name" value="Type I PLP-dependent aspartate aminotransferase-like (Major domain)"/>
    <property type="match status" value="1"/>
</dbReference>
<dbReference type="GO" id="GO:0030170">
    <property type="term" value="F:pyridoxal phosphate binding"/>
    <property type="evidence" value="ECO:0007669"/>
    <property type="project" value="InterPro"/>
</dbReference>
<dbReference type="EMBL" id="CDMC01000002">
    <property type="protein sequence ID" value="CEN59882.1"/>
    <property type="molecule type" value="Genomic_DNA"/>
</dbReference>
<feature type="modified residue" description="N6-(pyridoxal phosphate)lysine" evidence="4">
    <location>
        <position position="434"/>
    </location>
</feature>
<comment type="cofactor">
    <cofactor evidence="1 4">
        <name>pyridoxal 5'-phosphate</name>
        <dbReference type="ChEBI" id="CHEBI:597326"/>
    </cofactor>
</comment>
<sequence>MADKGDLTHQAISSYFIGPEAENLDEFKANIATILDELEKTRKAYFPQPPDRKFIPPGVKSSKEFQRLTTKFRTVIGRAAKLLGEKSVPFWSPRYQAHMCTDLSMVSLLGYFMTMLYNPNNVAIEASPLSTAAEILVGEQLCELLGYNNQKGVQDSPTGWGHVTSGGTVANLESIWVARNLKFYPLSLYTAITEGQLQFARNDFLVKTCDGAEKNFADLSTWELLNLRSETVLDLPKLLYAQYGVSPTYIEQALDRYNIQTTGKEKLESAFQIAKPCRYLLTNTRHYSWPKGGAIAGIGSENMIGVRVDAEARIDLVDLVCKLEQCLREEQAVYAVVAVIGSTEEGAVDRLSEILRIRKRFQKRGLSFLVHADAAWGGYFASMLPRKLRKQEDQLAGILTNDRGFVPDLGLKVETQEDLLALKFADSITIDPHKSGYIPYPAGALVYRDERMRSLVTWTSPVINRGLLTNIGVYGVEGSKPGAAAMATWLANECIGLDEDGYGALLSEATFTCTRLAAHWAAMTTSEDSFICVALNRLPSEVNGGDVEGEKRFIREQILPKTNQEIVANDASMHTMTLLRALGSDLNINAFALNWRYEDGRLNDDIEEANYLMTRVIKELSISTPNDEPTKKDFFLTSTEFKHEEYGTCAEFLMDRLGIARSKQNLMVLRNVVMSPFLTEHELIDELVGRFRAVVEDAVQVCRDRNSIKPDIHRFYIQGTTNVFFVYRPRFQEARFRRQLILKGSFSQSGLDAYIKAKARGVVFLNTTQETCLEALLNEVSNNGEASFQGNLVDGDGNIISSISTSITQIIKNRSLNARNREPDYPPTYMPFYLYGSGSQHHISHILLKSPNIELGAANIQLTLDTPLDEDELTRGAILCLPTIPEAPMQPFPSANQGISDLDSRTDFFFRPGQKFKVKIWRDLKRAEESGPNLLPASLEGFGPEIAAGEVLLRGGEVLVDAESVNRDPFDTGAEESEQWRELFRSLEGVRVGE</sequence>